<dbReference type="Proteomes" id="UP001501585">
    <property type="component" value="Unassembled WGS sequence"/>
</dbReference>
<keyword evidence="3" id="KW-1185">Reference proteome</keyword>
<name>A0ABP5ES61_9ACTN</name>
<organism evidence="2 3">
    <name type="scientific">Nocardiopsis rhodophaea</name>
    <dbReference type="NCBI Taxonomy" id="280238"/>
    <lineage>
        <taxon>Bacteria</taxon>
        <taxon>Bacillati</taxon>
        <taxon>Actinomycetota</taxon>
        <taxon>Actinomycetes</taxon>
        <taxon>Streptosporangiales</taxon>
        <taxon>Nocardiopsidaceae</taxon>
        <taxon>Nocardiopsis</taxon>
    </lineage>
</organism>
<feature type="region of interest" description="Disordered" evidence="1">
    <location>
        <begin position="25"/>
        <end position="44"/>
    </location>
</feature>
<protein>
    <submittedName>
        <fullName evidence="2">Uncharacterized protein</fullName>
    </submittedName>
</protein>
<evidence type="ECO:0000313" key="3">
    <source>
        <dbReference type="Proteomes" id="UP001501585"/>
    </source>
</evidence>
<proteinExistence type="predicted"/>
<sequence length="111" mass="11768">MGERAAAELQFQPLGLLVVEAGAGRRPRRGQGQGSALLPSSVPALDGARAHPQFGGDLRVGGALGEAVSMRILWRRSRSASLMPPPWGYLMLSVIRHELGPVTCPQSDNTV</sequence>
<evidence type="ECO:0000313" key="2">
    <source>
        <dbReference type="EMBL" id="GAA2003816.1"/>
    </source>
</evidence>
<comment type="caution">
    <text evidence="2">The sequence shown here is derived from an EMBL/GenBank/DDBJ whole genome shotgun (WGS) entry which is preliminary data.</text>
</comment>
<reference evidence="3" key="1">
    <citation type="journal article" date="2019" name="Int. J. Syst. Evol. Microbiol.">
        <title>The Global Catalogue of Microorganisms (GCM) 10K type strain sequencing project: providing services to taxonomists for standard genome sequencing and annotation.</title>
        <authorList>
            <consortium name="The Broad Institute Genomics Platform"/>
            <consortium name="The Broad Institute Genome Sequencing Center for Infectious Disease"/>
            <person name="Wu L."/>
            <person name="Ma J."/>
        </authorList>
    </citation>
    <scope>NUCLEOTIDE SEQUENCE [LARGE SCALE GENOMIC DNA]</scope>
    <source>
        <strain evidence="3">JCM 15313</strain>
    </source>
</reference>
<evidence type="ECO:0000256" key="1">
    <source>
        <dbReference type="SAM" id="MobiDB-lite"/>
    </source>
</evidence>
<gene>
    <name evidence="2" type="ORF">GCM10009799_33700</name>
</gene>
<dbReference type="EMBL" id="BAAAPC010000014">
    <property type="protein sequence ID" value="GAA2003816.1"/>
    <property type="molecule type" value="Genomic_DNA"/>
</dbReference>
<accession>A0ABP5ES61</accession>